<dbReference type="Proteomes" id="UP000439903">
    <property type="component" value="Unassembled WGS sequence"/>
</dbReference>
<reference evidence="2 3" key="1">
    <citation type="journal article" date="2019" name="Environ. Microbiol.">
        <title>At the nexus of three kingdoms: the genome of the mycorrhizal fungus Gigaspora margarita provides insights into plant, endobacterial and fungal interactions.</title>
        <authorList>
            <person name="Venice F."/>
            <person name="Ghignone S."/>
            <person name="Salvioli di Fossalunga A."/>
            <person name="Amselem J."/>
            <person name="Novero M."/>
            <person name="Xianan X."/>
            <person name="Sedzielewska Toro K."/>
            <person name="Morin E."/>
            <person name="Lipzen A."/>
            <person name="Grigoriev I.V."/>
            <person name="Henrissat B."/>
            <person name="Martin F.M."/>
            <person name="Bonfante P."/>
        </authorList>
    </citation>
    <scope>NUCLEOTIDE SEQUENCE [LARGE SCALE GENOMIC DNA]</scope>
    <source>
        <strain evidence="2 3">BEG34</strain>
    </source>
</reference>
<protein>
    <submittedName>
        <fullName evidence="2">Uncharacterized protein</fullName>
    </submittedName>
</protein>
<dbReference type="EMBL" id="WTPW01000065">
    <property type="protein sequence ID" value="KAF0552562.1"/>
    <property type="molecule type" value="Genomic_DNA"/>
</dbReference>
<sequence>MLFFLLANFAIGAVFTGVIRAAIFRIIVLSAILLALLNPLESLFLVAISLLELSLLELLDAFLLLNMISLLELSLDSGSDTGVIGCFSSFRYDFIIRAIIRIWV</sequence>
<organism evidence="2 3">
    <name type="scientific">Gigaspora margarita</name>
    <dbReference type="NCBI Taxonomy" id="4874"/>
    <lineage>
        <taxon>Eukaryota</taxon>
        <taxon>Fungi</taxon>
        <taxon>Fungi incertae sedis</taxon>
        <taxon>Mucoromycota</taxon>
        <taxon>Glomeromycotina</taxon>
        <taxon>Glomeromycetes</taxon>
        <taxon>Diversisporales</taxon>
        <taxon>Gigasporaceae</taxon>
        <taxon>Gigaspora</taxon>
    </lineage>
</organism>
<keyword evidence="3" id="KW-1185">Reference proteome</keyword>
<name>A0A8H4B1I1_GIGMA</name>
<gene>
    <name evidence="2" type="ORF">F8M41_021630</name>
</gene>
<proteinExistence type="predicted"/>
<feature type="transmembrane region" description="Helical" evidence="1">
    <location>
        <begin position="12"/>
        <end position="37"/>
    </location>
</feature>
<dbReference type="AlphaFoldDB" id="A0A8H4B1I1"/>
<keyword evidence="1" id="KW-1133">Transmembrane helix</keyword>
<evidence type="ECO:0000313" key="2">
    <source>
        <dbReference type="EMBL" id="KAF0552562.1"/>
    </source>
</evidence>
<keyword evidence="1" id="KW-0812">Transmembrane</keyword>
<evidence type="ECO:0000256" key="1">
    <source>
        <dbReference type="SAM" id="Phobius"/>
    </source>
</evidence>
<evidence type="ECO:0000313" key="3">
    <source>
        <dbReference type="Proteomes" id="UP000439903"/>
    </source>
</evidence>
<comment type="caution">
    <text evidence="2">The sequence shown here is derived from an EMBL/GenBank/DDBJ whole genome shotgun (WGS) entry which is preliminary data.</text>
</comment>
<accession>A0A8H4B1I1</accession>
<keyword evidence="1" id="KW-0472">Membrane</keyword>